<dbReference type="InterPro" id="IPR033645">
    <property type="entry name" value="VirB9/CagX/TrbG_C"/>
</dbReference>
<feature type="chain" id="PRO_5032626356" evidence="3">
    <location>
        <begin position="21"/>
        <end position="285"/>
    </location>
</feature>
<dbReference type="Pfam" id="PF03524">
    <property type="entry name" value="CagX"/>
    <property type="match status" value="1"/>
</dbReference>
<dbReference type="InterPro" id="IPR038161">
    <property type="entry name" value="VirB9/CagX/TrbG_C_sf"/>
</dbReference>
<evidence type="ECO:0000313" key="5">
    <source>
        <dbReference type="EMBL" id="NYT85767.1"/>
    </source>
</evidence>
<evidence type="ECO:0000256" key="3">
    <source>
        <dbReference type="SAM" id="SignalP"/>
    </source>
</evidence>
<keyword evidence="2 3" id="KW-0732">Signal</keyword>
<dbReference type="Gene3D" id="3.55.50.70">
    <property type="match status" value="1"/>
</dbReference>
<accession>A0A853GUE0</accession>
<protein>
    <submittedName>
        <fullName evidence="5">TcpQ domain-containing protein</fullName>
    </submittedName>
</protein>
<evidence type="ECO:0000256" key="2">
    <source>
        <dbReference type="ARBA" id="ARBA00022729"/>
    </source>
</evidence>
<evidence type="ECO:0000259" key="4">
    <source>
        <dbReference type="Pfam" id="PF10671"/>
    </source>
</evidence>
<evidence type="ECO:0000256" key="1">
    <source>
        <dbReference type="ARBA" id="ARBA00006135"/>
    </source>
</evidence>
<gene>
    <name evidence="5" type="ORF">H0A62_09145</name>
</gene>
<dbReference type="InterPro" id="IPR018927">
    <property type="entry name" value="Pilus_synth_Q_C"/>
</dbReference>
<comment type="caution">
    <text evidence="5">The sequence shown here is derived from an EMBL/GenBank/DDBJ whole genome shotgun (WGS) entry which is preliminary data.</text>
</comment>
<dbReference type="OrthoDB" id="8963661at2"/>
<dbReference type="CDD" id="cd06911">
    <property type="entry name" value="VirB9_CagX_TrbG"/>
    <property type="match status" value="1"/>
</dbReference>
<organism evidence="5 6">
    <name type="scientific">Pollutimonas harenae</name>
    <dbReference type="NCBI Taxonomy" id="657015"/>
    <lineage>
        <taxon>Bacteria</taxon>
        <taxon>Pseudomonadati</taxon>
        <taxon>Pseudomonadota</taxon>
        <taxon>Betaproteobacteria</taxon>
        <taxon>Burkholderiales</taxon>
        <taxon>Alcaligenaceae</taxon>
        <taxon>Pollutimonas</taxon>
    </lineage>
</organism>
<dbReference type="EMBL" id="JACCEV010000002">
    <property type="protein sequence ID" value="NYT85767.1"/>
    <property type="molecule type" value="Genomic_DNA"/>
</dbReference>
<proteinExistence type="inferred from homology"/>
<keyword evidence="6" id="KW-1185">Reference proteome</keyword>
<feature type="domain" description="Toxin co-regulated pilus biosynthesis protein Q C-terminal" evidence="4">
    <location>
        <begin position="190"/>
        <end position="269"/>
    </location>
</feature>
<reference evidence="5 6" key="1">
    <citation type="submission" date="2020-07" db="EMBL/GenBank/DDBJ databases">
        <title>Taxonomic revisions and descriptions of new bacterial species based on genomic comparisons in the high-G+C-content subgroup of the family Alcaligenaceae.</title>
        <authorList>
            <person name="Szabo A."/>
            <person name="Felfoldi T."/>
        </authorList>
    </citation>
    <scope>NUCLEOTIDE SEQUENCE [LARGE SCALE GENOMIC DNA]</scope>
    <source>
        <strain evidence="5 6">DSM 25667</strain>
    </source>
</reference>
<dbReference type="Pfam" id="PF10671">
    <property type="entry name" value="TcpQ"/>
    <property type="match status" value="1"/>
</dbReference>
<dbReference type="Proteomes" id="UP000554144">
    <property type="component" value="Unassembled WGS sequence"/>
</dbReference>
<comment type="similarity">
    <text evidence="1">Belongs to the TrbG/VirB9 family.</text>
</comment>
<dbReference type="RefSeq" id="WP_130039328.1">
    <property type="nucleotide sequence ID" value="NZ_JACCEV010000002.1"/>
</dbReference>
<dbReference type="InterPro" id="IPR010258">
    <property type="entry name" value="Conjugal_tfr_TrbG/VirB9/CagX"/>
</dbReference>
<sequence length="285" mass="30588">MVKILAASIVLVLLPACAGAPDWFPSALRAAGPVQNQHELSEFSFAWELSGNREVAPLQIFDDGQRVWLQFAPGQPIPAIFELQPGGARPLPYTRQGPYIVLPSLSQHLQFQGGALQSQAKRTKAVPAPATPALDALATSGVDSQVVAPAQDKLPALQALPPETSIDVKVFEPIVVEPAAESVAPILVQHYEVSPLDLTLRAALTKWAGAAGWTFEPEHWALDVDIPIVGSASFALPFKQAVQELVASTELADRPLQPCFYSNRVLRVVPYAQPCNRTVGTARVS</sequence>
<dbReference type="AlphaFoldDB" id="A0A853GUE0"/>
<name>A0A853GUE0_9BURK</name>
<dbReference type="Gene3D" id="2.60.40.2500">
    <property type="match status" value="1"/>
</dbReference>
<feature type="signal peptide" evidence="3">
    <location>
        <begin position="1"/>
        <end position="20"/>
    </location>
</feature>
<evidence type="ECO:0000313" key="6">
    <source>
        <dbReference type="Proteomes" id="UP000554144"/>
    </source>
</evidence>